<dbReference type="EMBL" id="CABIJS010000532">
    <property type="protein sequence ID" value="VUZ52849.1"/>
    <property type="molecule type" value="Genomic_DNA"/>
</dbReference>
<reference evidence="1 2" key="1">
    <citation type="submission" date="2019-07" db="EMBL/GenBank/DDBJ databases">
        <authorList>
            <person name="Jastrzebski P J."/>
            <person name="Paukszto L."/>
            <person name="Jastrzebski P J."/>
        </authorList>
    </citation>
    <scope>NUCLEOTIDE SEQUENCE [LARGE SCALE GENOMIC DNA]</scope>
    <source>
        <strain evidence="1 2">WMS-il1</strain>
    </source>
</reference>
<dbReference type="AlphaFoldDB" id="A0A564Z0M4"/>
<sequence length="63" mass="7227">MLLDPFACQENVVNDFIIISIRSTRPRDTGRYGMITVRRVTSTKNPVVCIEIICLPSRFHCTK</sequence>
<organism evidence="1 2">
    <name type="scientific">Hymenolepis diminuta</name>
    <name type="common">Rat tapeworm</name>
    <dbReference type="NCBI Taxonomy" id="6216"/>
    <lineage>
        <taxon>Eukaryota</taxon>
        <taxon>Metazoa</taxon>
        <taxon>Spiralia</taxon>
        <taxon>Lophotrochozoa</taxon>
        <taxon>Platyhelminthes</taxon>
        <taxon>Cestoda</taxon>
        <taxon>Eucestoda</taxon>
        <taxon>Cyclophyllidea</taxon>
        <taxon>Hymenolepididae</taxon>
        <taxon>Hymenolepis</taxon>
    </lineage>
</organism>
<accession>A0A564Z0M4</accession>
<name>A0A564Z0M4_HYMDI</name>
<gene>
    <name evidence="1" type="ORF">WMSIL1_LOCUS11274</name>
</gene>
<evidence type="ECO:0000313" key="2">
    <source>
        <dbReference type="Proteomes" id="UP000321570"/>
    </source>
</evidence>
<evidence type="ECO:0000313" key="1">
    <source>
        <dbReference type="EMBL" id="VUZ52849.1"/>
    </source>
</evidence>
<protein>
    <submittedName>
        <fullName evidence="1">Uncharacterized protein</fullName>
    </submittedName>
</protein>
<dbReference type="Proteomes" id="UP000321570">
    <property type="component" value="Unassembled WGS sequence"/>
</dbReference>
<keyword evidence="2" id="KW-1185">Reference proteome</keyword>
<proteinExistence type="predicted"/>